<keyword evidence="1" id="KW-0732">Signal</keyword>
<feature type="chain" id="PRO_5041367332" description="Cuticle protein" evidence="1">
    <location>
        <begin position="19"/>
        <end position="110"/>
    </location>
</feature>
<name>A0AA38I4N2_9CUCU</name>
<evidence type="ECO:0000256" key="1">
    <source>
        <dbReference type="SAM" id="SignalP"/>
    </source>
</evidence>
<comment type="caution">
    <text evidence="2">The sequence shown here is derived from an EMBL/GenBank/DDBJ whole genome shotgun (WGS) entry which is preliminary data.</text>
</comment>
<dbReference type="AlphaFoldDB" id="A0AA38I4N2"/>
<organism evidence="2 3">
    <name type="scientific">Zophobas morio</name>
    <dbReference type="NCBI Taxonomy" id="2755281"/>
    <lineage>
        <taxon>Eukaryota</taxon>
        <taxon>Metazoa</taxon>
        <taxon>Ecdysozoa</taxon>
        <taxon>Arthropoda</taxon>
        <taxon>Hexapoda</taxon>
        <taxon>Insecta</taxon>
        <taxon>Pterygota</taxon>
        <taxon>Neoptera</taxon>
        <taxon>Endopterygota</taxon>
        <taxon>Coleoptera</taxon>
        <taxon>Polyphaga</taxon>
        <taxon>Cucujiformia</taxon>
        <taxon>Tenebrionidae</taxon>
        <taxon>Zophobas</taxon>
    </lineage>
</organism>
<keyword evidence="3" id="KW-1185">Reference proteome</keyword>
<evidence type="ECO:0008006" key="4">
    <source>
        <dbReference type="Google" id="ProtNLM"/>
    </source>
</evidence>
<accession>A0AA38I4N2</accession>
<evidence type="ECO:0000313" key="3">
    <source>
        <dbReference type="Proteomes" id="UP001168821"/>
    </source>
</evidence>
<proteinExistence type="predicted"/>
<dbReference type="EMBL" id="JALNTZ010000006">
    <property type="protein sequence ID" value="KAJ3649037.1"/>
    <property type="molecule type" value="Genomic_DNA"/>
</dbReference>
<protein>
    <recommendedName>
        <fullName evidence="4">Cuticle protein</fullName>
    </recommendedName>
</protein>
<reference evidence="2" key="1">
    <citation type="journal article" date="2023" name="G3 (Bethesda)">
        <title>Whole genome assemblies of Zophobas morio and Tenebrio molitor.</title>
        <authorList>
            <person name="Kaur S."/>
            <person name="Stinson S.A."/>
            <person name="diCenzo G.C."/>
        </authorList>
    </citation>
    <scope>NUCLEOTIDE SEQUENCE</scope>
    <source>
        <strain evidence="2">QUZm001</strain>
    </source>
</reference>
<dbReference type="Proteomes" id="UP001168821">
    <property type="component" value="Unassembled WGS sequence"/>
</dbReference>
<feature type="signal peptide" evidence="1">
    <location>
        <begin position="1"/>
        <end position="18"/>
    </location>
</feature>
<sequence>MKFISAVVLLVAVAAAHAGVAPIDSAAVLAGPSGTVVRSGVAAYASPVAYAAAPYAAYAAAPIVRSGIVAAGPIAYAAVPAGSGLEGQWIPDITEKFYDDGSYKPHVYGY</sequence>
<gene>
    <name evidence="2" type="ORF">Zmor_020799</name>
</gene>
<evidence type="ECO:0000313" key="2">
    <source>
        <dbReference type="EMBL" id="KAJ3649037.1"/>
    </source>
</evidence>